<feature type="domain" description="EamA" evidence="7">
    <location>
        <begin position="156"/>
        <end position="292"/>
    </location>
</feature>
<evidence type="ECO:0000313" key="8">
    <source>
        <dbReference type="EMBL" id="SFP49567.1"/>
    </source>
</evidence>
<evidence type="ECO:0000256" key="5">
    <source>
        <dbReference type="ARBA" id="ARBA00023136"/>
    </source>
</evidence>
<dbReference type="InterPro" id="IPR000620">
    <property type="entry name" value="EamA_dom"/>
</dbReference>
<organism evidence="8 9">
    <name type="scientific">Ruminobacter amylophilus</name>
    <dbReference type="NCBI Taxonomy" id="867"/>
    <lineage>
        <taxon>Bacteria</taxon>
        <taxon>Pseudomonadati</taxon>
        <taxon>Pseudomonadota</taxon>
        <taxon>Gammaproteobacteria</taxon>
        <taxon>Aeromonadales</taxon>
        <taxon>Succinivibrionaceae</taxon>
        <taxon>Ruminobacter</taxon>
    </lineage>
</organism>
<evidence type="ECO:0000313" key="9">
    <source>
        <dbReference type="Proteomes" id="UP000243745"/>
    </source>
</evidence>
<evidence type="ECO:0000256" key="3">
    <source>
        <dbReference type="ARBA" id="ARBA00022692"/>
    </source>
</evidence>
<reference evidence="8 9" key="1">
    <citation type="submission" date="2016-10" db="EMBL/GenBank/DDBJ databases">
        <authorList>
            <person name="Varghese N."/>
            <person name="Submissions S."/>
        </authorList>
    </citation>
    <scope>NUCLEOTIDE SEQUENCE [LARGE SCALE GENOMIC DNA]</scope>
    <source>
        <strain evidence="8 9">DSM 1361</strain>
    </source>
</reference>
<evidence type="ECO:0000256" key="6">
    <source>
        <dbReference type="SAM" id="Phobius"/>
    </source>
</evidence>
<dbReference type="AlphaFoldDB" id="A0A662ZI27"/>
<accession>A0A662ZI27</accession>
<feature type="transmembrane region" description="Helical" evidence="6">
    <location>
        <begin position="127"/>
        <end position="145"/>
    </location>
</feature>
<dbReference type="GO" id="GO:0005886">
    <property type="term" value="C:plasma membrane"/>
    <property type="evidence" value="ECO:0007669"/>
    <property type="project" value="UniProtKB-SubCell"/>
</dbReference>
<dbReference type="SUPFAM" id="SSF103481">
    <property type="entry name" value="Multidrug resistance efflux transporter EmrE"/>
    <property type="match status" value="2"/>
</dbReference>
<sequence length="318" mass="35296">MKELPINADRLSGHLAAFTTVSVWSVTYISTKVLLTDFTPLEVLFIRFFIAIFVLKLISFRSVGFRKSEQLYFALAGFTGPFLYFLVENIALLYTTAVNVGIILTITPMFTAIVTNLFYKDERKLDFWFYLGFFAAVGGIVLLSVKGSANLSFNPLGDFLSVSAGIVWAVYSVFTRKINSFGYSTPAVTRRSFEYGIIYMIPLMFLTDFCIEQENLIKPLNLGNLVFLGFIASAASFTFWNYSVKKIGAVTSIIYIYITPVMSALAADFFLGEKLSLLGWIACLITTLGLFISQGGPKFILKKLTRNGGNGSSGRQNA</sequence>
<comment type="subcellular location">
    <subcellularLocation>
        <location evidence="1">Cell membrane</location>
        <topology evidence="1">Multi-pass membrane protein</topology>
    </subcellularLocation>
</comment>
<evidence type="ECO:0000256" key="2">
    <source>
        <dbReference type="ARBA" id="ARBA00022475"/>
    </source>
</evidence>
<feature type="transmembrane region" description="Helical" evidence="6">
    <location>
        <begin position="93"/>
        <end position="115"/>
    </location>
</feature>
<protein>
    <submittedName>
        <fullName evidence="8">Permease of the drug/metabolite transporter (DMT) superfamily</fullName>
    </submittedName>
</protein>
<dbReference type="OrthoDB" id="4167046at2"/>
<feature type="transmembrane region" description="Helical" evidence="6">
    <location>
        <begin position="223"/>
        <end position="242"/>
    </location>
</feature>
<feature type="transmembrane region" description="Helical" evidence="6">
    <location>
        <begin position="12"/>
        <end position="31"/>
    </location>
</feature>
<feature type="transmembrane region" description="Helical" evidence="6">
    <location>
        <begin position="151"/>
        <end position="171"/>
    </location>
</feature>
<dbReference type="InterPro" id="IPR037185">
    <property type="entry name" value="EmrE-like"/>
</dbReference>
<feature type="transmembrane region" description="Helical" evidence="6">
    <location>
        <begin position="277"/>
        <end position="296"/>
    </location>
</feature>
<keyword evidence="2" id="KW-1003">Cell membrane</keyword>
<dbReference type="InterPro" id="IPR050638">
    <property type="entry name" value="AA-Vitamin_Transporters"/>
</dbReference>
<keyword evidence="5 6" id="KW-0472">Membrane</keyword>
<dbReference type="PANTHER" id="PTHR32322">
    <property type="entry name" value="INNER MEMBRANE TRANSPORTER"/>
    <property type="match status" value="1"/>
</dbReference>
<dbReference type="Pfam" id="PF00892">
    <property type="entry name" value="EamA"/>
    <property type="match status" value="2"/>
</dbReference>
<feature type="domain" description="EamA" evidence="7">
    <location>
        <begin position="12"/>
        <end position="144"/>
    </location>
</feature>
<evidence type="ECO:0000259" key="7">
    <source>
        <dbReference type="Pfam" id="PF00892"/>
    </source>
</evidence>
<name>A0A662ZI27_9GAMM</name>
<gene>
    <name evidence="8" type="ORF">SAMN02910344_01534</name>
</gene>
<feature type="transmembrane region" description="Helical" evidence="6">
    <location>
        <begin position="192"/>
        <end position="211"/>
    </location>
</feature>
<dbReference type="EMBL" id="FOXF01000029">
    <property type="protein sequence ID" value="SFP49567.1"/>
    <property type="molecule type" value="Genomic_DNA"/>
</dbReference>
<dbReference type="RefSeq" id="WP_093142531.1">
    <property type="nucleotide sequence ID" value="NZ_FOXF01000029.1"/>
</dbReference>
<evidence type="ECO:0000256" key="1">
    <source>
        <dbReference type="ARBA" id="ARBA00004651"/>
    </source>
</evidence>
<feature type="transmembrane region" description="Helical" evidence="6">
    <location>
        <begin position="254"/>
        <end position="271"/>
    </location>
</feature>
<feature type="transmembrane region" description="Helical" evidence="6">
    <location>
        <begin position="43"/>
        <end position="59"/>
    </location>
</feature>
<dbReference type="PANTHER" id="PTHR32322:SF18">
    <property type="entry name" value="S-ADENOSYLMETHIONINE_S-ADENOSYLHOMOCYSTEINE TRANSPORTER"/>
    <property type="match status" value="1"/>
</dbReference>
<proteinExistence type="predicted"/>
<evidence type="ECO:0000256" key="4">
    <source>
        <dbReference type="ARBA" id="ARBA00022989"/>
    </source>
</evidence>
<feature type="transmembrane region" description="Helical" evidence="6">
    <location>
        <begin position="71"/>
        <end position="87"/>
    </location>
</feature>
<keyword evidence="4 6" id="KW-1133">Transmembrane helix</keyword>
<keyword evidence="3 6" id="KW-0812">Transmembrane</keyword>
<dbReference type="Proteomes" id="UP000243745">
    <property type="component" value="Unassembled WGS sequence"/>
</dbReference>
<keyword evidence="9" id="KW-1185">Reference proteome</keyword>